<keyword evidence="3 4" id="KW-0472">Membrane</keyword>
<dbReference type="AlphaFoldDB" id="A0A5P9JVZ8"/>
<feature type="transmembrane region" description="Helical" evidence="4">
    <location>
        <begin position="12"/>
        <end position="34"/>
    </location>
</feature>
<evidence type="ECO:0000313" key="5">
    <source>
        <dbReference type="EMBL" id="QFU15938.1"/>
    </source>
</evidence>
<feature type="transmembrane region" description="Helical" evidence="4">
    <location>
        <begin position="355"/>
        <end position="373"/>
    </location>
</feature>
<dbReference type="InterPro" id="IPR011701">
    <property type="entry name" value="MFS"/>
</dbReference>
<reference evidence="5 6" key="1">
    <citation type="submission" date="2019-10" db="EMBL/GenBank/DDBJ databases">
        <title>Isolation, Identification of Microvirga thermotolerans HR1, a novel thermophilic bacterium and Comparative Genomics of the genus Microvirga.</title>
        <authorList>
            <person name="Li J."/>
            <person name="Zhang W."/>
            <person name="Lin M."/>
            <person name="Wang J."/>
        </authorList>
    </citation>
    <scope>NUCLEOTIDE SEQUENCE [LARGE SCALE GENOMIC DNA]</scope>
    <source>
        <strain evidence="5 6">HR1</strain>
    </source>
</reference>
<feature type="transmembrane region" description="Helical" evidence="4">
    <location>
        <begin position="81"/>
        <end position="100"/>
    </location>
</feature>
<keyword evidence="2 4" id="KW-1133">Transmembrane helix</keyword>
<dbReference type="PANTHER" id="PTHR11360:SF308">
    <property type="entry name" value="BLL3089 PROTEIN"/>
    <property type="match status" value="1"/>
</dbReference>
<feature type="transmembrane region" description="Helical" evidence="4">
    <location>
        <begin position="54"/>
        <end position="74"/>
    </location>
</feature>
<dbReference type="SUPFAM" id="SSF103473">
    <property type="entry name" value="MFS general substrate transporter"/>
    <property type="match status" value="1"/>
</dbReference>
<keyword evidence="1 4" id="KW-0812">Transmembrane</keyword>
<feature type="transmembrane region" description="Helical" evidence="4">
    <location>
        <begin position="170"/>
        <end position="192"/>
    </location>
</feature>
<feature type="transmembrane region" description="Helical" evidence="4">
    <location>
        <begin position="106"/>
        <end position="130"/>
    </location>
</feature>
<dbReference type="GO" id="GO:0022857">
    <property type="term" value="F:transmembrane transporter activity"/>
    <property type="evidence" value="ECO:0007669"/>
    <property type="project" value="InterPro"/>
</dbReference>
<sequence>MAQPMSFPHRTPWGFVSALSLTQLVSYGSIFYAFALFIEPMGQELGWSRSALTAAYSLALASSALTAVPVGRLIDLGHGRAVMTGGSASAALLLVLWSRIESYPLFVLVWIGLGTCMSAVLYEPGFAILARRLGPLLARRGITAMTLVGGFASTVFIPLTHLLIDSLGWRSTLLVLAGLNLGVCALLHALVIPPSAGRPGLPAAPADRKPAADLRPLLRNPSFWCFVATSIAQGMISTGMPLHLIPLLIERGFTLDAAVAAFSIVGPAQVAARLAMAVGERSVSIWSLGILTMLFSAMAFTLLPFIPPGSWLVALFAGLYGASNGMMTIVRALLPPELFGRENYGAVQGMIAMPVRIAMAATPFAFGALWAWWGSYGPVLAILLALALCSLAGIVLNLALARGARS</sequence>
<proteinExistence type="predicted"/>
<name>A0A5P9JVZ8_9HYPH</name>
<accession>A0A5P9JVZ8</accession>
<dbReference type="InterPro" id="IPR050327">
    <property type="entry name" value="Proton-linked_MCT"/>
</dbReference>
<feature type="transmembrane region" description="Helical" evidence="4">
    <location>
        <begin position="223"/>
        <end position="245"/>
    </location>
</feature>
<evidence type="ECO:0000256" key="2">
    <source>
        <dbReference type="ARBA" id="ARBA00022989"/>
    </source>
</evidence>
<dbReference type="PANTHER" id="PTHR11360">
    <property type="entry name" value="MONOCARBOXYLATE TRANSPORTER"/>
    <property type="match status" value="1"/>
</dbReference>
<evidence type="ECO:0000256" key="4">
    <source>
        <dbReference type="SAM" id="Phobius"/>
    </source>
</evidence>
<gene>
    <name evidence="5" type="ORF">GDR74_06720</name>
</gene>
<evidence type="ECO:0000256" key="3">
    <source>
        <dbReference type="ARBA" id="ARBA00023136"/>
    </source>
</evidence>
<keyword evidence="6" id="KW-1185">Reference proteome</keyword>
<organism evidence="5 6">
    <name type="scientific">Microvirga thermotolerans</name>
    <dbReference type="NCBI Taxonomy" id="2651334"/>
    <lineage>
        <taxon>Bacteria</taxon>
        <taxon>Pseudomonadati</taxon>
        <taxon>Pseudomonadota</taxon>
        <taxon>Alphaproteobacteria</taxon>
        <taxon>Hyphomicrobiales</taxon>
        <taxon>Methylobacteriaceae</taxon>
        <taxon>Microvirga</taxon>
    </lineage>
</organism>
<dbReference type="InterPro" id="IPR036259">
    <property type="entry name" value="MFS_trans_sf"/>
</dbReference>
<feature type="transmembrane region" description="Helical" evidence="4">
    <location>
        <begin position="379"/>
        <end position="400"/>
    </location>
</feature>
<evidence type="ECO:0000256" key="1">
    <source>
        <dbReference type="ARBA" id="ARBA00022692"/>
    </source>
</evidence>
<dbReference type="Proteomes" id="UP000325614">
    <property type="component" value="Chromosome"/>
</dbReference>
<dbReference type="Pfam" id="PF07690">
    <property type="entry name" value="MFS_1"/>
    <property type="match status" value="1"/>
</dbReference>
<dbReference type="Gene3D" id="1.20.1250.20">
    <property type="entry name" value="MFS general substrate transporter like domains"/>
    <property type="match status" value="1"/>
</dbReference>
<feature type="transmembrane region" description="Helical" evidence="4">
    <location>
        <begin position="283"/>
        <end position="306"/>
    </location>
</feature>
<feature type="transmembrane region" description="Helical" evidence="4">
    <location>
        <begin position="312"/>
        <end position="334"/>
    </location>
</feature>
<dbReference type="KEGG" id="mico:GDR74_06720"/>
<protein>
    <submittedName>
        <fullName evidence="5">MFS transporter</fullName>
    </submittedName>
</protein>
<evidence type="ECO:0000313" key="6">
    <source>
        <dbReference type="Proteomes" id="UP000325614"/>
    </source>
</evidence>
<dbReference type="EMBL" id="CP045423">
    <property type="protein sequence ID" value="QFU15938.1"/>
    <property type="molecule type" value="Genomic_DNA"/>
</dbReference>
<feature type="transmembrane region" description="Helical" evidence="4">
    <location>
        <begin position="142"/>
        <end position="164"/>
    </location>
</feature>